<keyword evidence="3" id="KW-1185">Reference proteome</keyword>
<reference evidence="3" key="1">
    <citation type="journal article" date="2019" name="Int. J. Syst. Evol. Microbiol.">
        <title>The Global Catalogue of Microorganisms (GCM) 10K type strain sequencing project: providing services to taxonomists for standard genome sequencing and annotation.</title>
        <authorList>
            <consortium name="The Broad Institute Genomics Platform"/>
            <consortium name="The Broad Institute Genome Sequencing Center for Infectious Disease"/>
            <person name="Wu L."/>
            <person name="Ma J."/>
        </authorList>
    </citation>
    <scope>NUCLEOTIDE SEQUENCE [LARGE SCALE GENOMIC DNA]</scope>
    <source>
        <strain evidence="3">CCUG 57263</strain>
    </source>
</reference>
<gene>
    <name evidence="2" type="ORF">ACFQ03_17385</name>
</gene>
<protein>
    <submittedName>
        <fullName evidence="2">Metallophosphoesterase family protein</fullName>
        <ecNumber evidence="2">3.1.-.-</ecNumber>
    </submittedName>
</protein>
<dbReference type="EC" id="3.1.-.-" evidence="2"/>
<keyword evidence="2" id="KW-0378">Hydrolase</keyword>
<dbReference type="EMBL" id="JBHTIU010000065">
    <property type="protein sequence ID" value="MFD0870916.1"/>
    <property type="molecule type" value="Genomic_DNA"/>
</dbReference>
<comment type="caution">
    <text evidence="2">The sequence shown here is derived from an EMBL/GenBank/DDBJ whole genome shotgun (WGS) entry which is preliminary data.</text>
</comment>
<dbReference type="RefSeq" id="WP_379289719.1">
    <property type="nucleotide sequence ID" value="NZ_JBHTIU010000065.1"/>
</dbReference>
<proteinExistence type="predicted"/>
<accession>A0ABW3DC63</accession>
<evidence type="ECO:0000313" key="3">
    <source>
        <dbReference type="Proteomes" id="UP001597120"/>
    </source>
</evidence>
<dbReference type="PANTHER" id="PTHR43143">
    <property type="entry name" value="METALLOPHOSPHOESTERASE, CALCINEURIN SUPERFAMILY"/>
    <property type="match status" value="1"/>
</dbReference>
<organism evidence="2 3">
    <name type="scientific">Paenibacillus residui</name>
    <dbReference type="NCBI Taxonomy" id="629724"/>
    <lineage>
        <taxon>Bacteria</taxon>
        <taxon>Bacillati</taxon>
        <taxon>Bacillota</taxon>
        <taxon>Bacilli</taxon>
        <taxon>Bacillales</taxon>
        <taxon>Paenibacillaceae</taxon>
        <taxon>Paenibacillus</taxon>
    </lineage>
</organism>
<dbReference type="InterPro" id="IPR029052">
    <property type="entry name" value="Metallo-depent_PP-like"/>
</dbReference>
<dbReference type="InterPro" id="IPR004843">
    <property type="entry name" value="Calcineurin-like_PHP"/>
</dbReference>
<evidence type="ECO:0000313" key="2">
    <source>
        <dbReference type="EMBL" id="MFD0870916.1"/>
    </source>
</evidence>
<dbReference type="GO" id="GO:0016787">
    <property type="term" value="F:hydrolase activity"/>
    <property type="evidence" value="ECO:0007669"/>
    <property type="project" value="UniProtKB-KW"/>
</dbReference>
<dbReference type="SUPFAM" id="SSF56300">
    <property type="entry name" value="Metallo-dependent phosphatases"/>
    <property type="match status" value="1"/>
</dbReference>
<dbReference type="InterPro" id="IPR051918">
    <property type="entry name" value="STPP_CPPED1"/>
</dbReference>
<sequence length="288" mass="32437">MTCFLYLTDTHFGANPIGFHQQPAYPERLADLIDALRGEVIRHSADFVIHGGDLIDCCSVDLIRQAYDLLKLPVPVYLCLGNHDLDRPDAVELWLSHAPDLFIGGSPHYEVVCTSCVVHVMPNHWESGYEYYWKGAQMPCFTESQLHRLEQAIEAHPGKAHVLVTHSPVFGMSREQSGLDRVIHDAPETFRQSIVNLVRKHPGLKVVLSGHNHLNTLHLTEEAAFASASSLIETPFEYKLVEVSDTQVRMTTHRLDLSGLTGFSPDYNEARTYVQGREQDREFIVAIP</sequence>
<feature type="domain" description="Calcineurin-like phosphoesterase" evidence="1">
    <location>
        <begin position="5"/>
        <end position="213"/>
    </location>
</feature>
<dbReference type="PANTHER" id="PTHR43143:SF1">
    <property type="entry name" value="SERINE_THREONINE-PROTEIN PHOSPHATASE CPPED1"/>
    <property type="match status" value="1"/>
</dbReference>
<dbReference type="Pfam" id="PF00149">
    <property type="entry name" value="Metallophos"/>
    <property type="match status" value="1"/>
</dbReference>
<name>A0ABW3DC63_9BACL</name>
<evidence type="ECO:0000259" key="1">
    <source>
        <dbReference type="Pfam" id="PF00149"/>
    </source>
</evidence>
<dbReference type="Proteomes" id="UP001597120">
    <property type="component" value="Unassembled WGS sequence"/>
</dbReference>
<dbReference type="Gene3D" id="3.60.21.10">
    <property type="match status" value="1"/>
</dbReference>